<comment type="caution">
    <text evidence="2">The sequence shown here is derived from an EMBL/GenBank/DDBJ whole genome shotgun (WGS) entry which is preliminary data.</text>
</comment>
<keyword evidence="1" id="KW-1133">Transmembrane helix</keyword>
<sequence length="95" mass="10548">MVGRDSQQMATNGLFKAKSRLLIAIPMIKTIEVSGLLLSASVNRVMVISMAIRTYKTTGSKVVILTGNLLISKCMLWIIQWGSQGIFYMKKPRIS</sequence>
<evidence type="ECO:0000256" key="1">
    <source>
        <dbReference type="SAM" id="Phobius"/>
    </source>
</evidence>
<organism evidence="2 3">
    <name type="scientific">Candidatus Collierbacteria bacterium GW2011_GWA2_46_26</name>
    <dbReference type="NCBI Taxonomy" id="1618381"/>
    <lineage>
        <taxon>Bacteria</taxon>
        <taxon>Candidatus Collieribacteriota</taxon>
    </lineage>
</organism>
<keyword evidence="1" id="KW-0472">Membrane</keyword>
<name>A0A0G1SI70_9BACT</name>
<accession>A0A0G1SI70</accession>
<gene>
    <name evidence="2" type="ORF">UX47_C0006G0011</name>
</gene>
<dbReference type="AlphaFoldDB" id="A0A0G1SI70"/>
<protein>
    <submittedName>
        <fullName evidence="2">Uncharacterized protein</fullName>
    </submittedName>
</protein>
<evidence type="ECO:0000313" key="2">
    <source>
        <dbReference type="EMBL" id="KKU33040.1"/>
    </source>
</evidence>
<evidence type="ECO:0000313" key="3">
    <source>
        <dbReference type="Proteomes" id="UP000034794"/>
    </source>
</evidence>
<keyword evidence="1" id="KW-0812">Transmembrane</keyword>
<dbReference type="EMBL" id="LCMI01000006">
    <property type="protein sequence ID" value="KKU33040.1"/>
    <property type="molecule type" value="Genomic_DNA"/>
</dbReference>
<proteinExistence type="predicted"/>
<dbReference type="Proteomes" id="UP000034794">
    <property type="component" value="Unassembled WGS sequence"/>
</dbReference>
<reference evidence="2 3" key="1">
    <citation type="journal article" date="2015" name="Nature">
        <title>rRNA introns, odd ribosomes, and small enigmatic genomes across a large radiation of phyla.</title>
        <authorList>
            <person name="Brown C.T."/>
            <person name="Hug L.A."/>
            <person name="Thomas B.C."/>
            <person name="Sharon I."/>
            <person name="Castelle C.J."/>
            <person name="Singh A."/>
            <person name="Wilkins M.J."/>
            <person name="Williams K.H."/>
            <person name="Banfield J.F."/>
        </authorList>
    </citation>
    <scope>NUCLEOTIDE SEQUENCE [LARGE SCALE GENOMIC DNA]</scope>
</reference>
<feature type="transmembrane region" description="Helical" evidence="1">
    <location>
        <begin position="21"/>
        <end position="42"/>
    </location>
</feature>
<feature type="transmembrane region" description="Helical" evidence="1">
    <location>
        <begin position="62"/>
        <end position="83"/>
    </location>
</feature>